<organism evidence="1 2">
    <name type="scientific">Burkholderia pyrrocinia</name>
    <name type="common">Pseudomonas pyrrocinia</name>
    <dbReference type="NCBI Taxonomy" id="60550"/>
    <lineage>
        <taxon>Bacteria</taxon>
        <taxon>Pseudomonadati</taxon>
        <taxon>Pseudomonadota</taxon>
        <taxon>Betaproteobacteria</taxon>
        <taxon>Burkholderiales</taxon>
        <taxon>Burkholderiaceae</taxon>
        <taxon>Burkholderia</taxon>
        <taxon>Burkholderia cepacia complex</taxon>
    </lineage>
</organism>
<protein>
    <recommendedName>
        <fullName evidence="3">G domain-containing protein</fullName>
    </recommendedName>
</protein>
<evidence type="ECO:0008006" key="3">
    <source>
        <dbReference type="Google" id="ProtNLM"/>
    </source>
</evidence>
<dbReference type="InterPro" id="IPR027417">
    <property type="entry name" value="P-loop_NTPase"/>
</dbReference>
<proteinExistence type="predicted"/>
<dbReference type="EMBL" id="CP150850">
    <property type="protein sequence ID" value="WZW55913.1"/>
    <property type="molecule type" value="Genomic_DNA"/>
</dbReference>
<gene>
    <name evidence="1" type="ORF">WN985_25495</name>
</gene>
<dbReference type="RefSeq" id="WP_342309913.1">
    <property type="nucleotide sequence ID" value="NZ_CP150850.1"/>
</dbReference>
<accession>A0ABZ3BLW5</accession>
<name>A0ABZ3BLW5_BURPY</name>
<keyword evidence="2" id="KW-1185">Reference proteome</keyword>
<evidence type="ECO:0000313" key="1">
    <source>
        <dbReference type="EMBL" id="WZW55913.1"/>
    </source>
</evidence>
<dbReference type="Proteomes" id="UP001484179">
    <property type="component" value="Chromosome 2"/>
</dbReference>
<sequence length="154" mass="17581">MSKPKVVFVVGHSNWGKSQTLRALTGGSHRVRRTEIAGVEYFIRRMSNDDQPEGFVKRMKAMHPDRWPQILAALCPDFDDPAKDTAAVLQTLRDNGYKLYFWVLKSQYGTDNRIPSTEISRLRSFGKVEIFDEIAEANVRAKKFKAYVMAVAKV</sequence>
<reference evidence="1 2" key="1">
    <citation type="submission" date="2024-04" db="EMBL/GenBank/DDBJ databases">
        <title>Biological Control Activity of Plant Growth Promoting Rhizobacteria Burkholderia pyrrocinia BX1 against Tobacco black shank Introduction Tobacco black shank (TBS) caused by the oomycete Phytophthora. nicotianae (P. nicotianae) has become a destructive soil.</title>
        <authorList>
            <person name="Liu X."/>
            <person name="Shu C."/>
        </authorList>
    </citation>
    <scope>NUCLEOTIDE SEQUENCE [LARGE SCALE GENOMIC DNA]</scope>
    <source>
        <strain evidence="1 2">BX1</strain>
    </source>
</reference>
<evidence type="ECO:0000313" key="2">
    <source>
        <dbReference type="Proteomes" id="UP001484179"/>
    </source>
</evidence>
<dbReference type="SUPFAM" id="SSF52540">
    <property type="entry name" value="P-loop containing nucleoside triphosphate hydrolases"/>
    <property type="match status" value="1"/>
</dbReference>